<dbReference type="PROSITE" id="PS51855">
    <property type="entry name" value="MGS"/>
    <property type="match status" value="1"/>
</dbReference>
<dbReference type="HAMAP" id="MF_00139">
    <property type="entry name" value="PurH"/>
    <property type="match status" value="1"/>
</dbReference>
<dbReference type="FunFam" id="3.40.140.20:FF:000001">
    <property type="entry name" value="Bifunctional purine biosynthesis protein PurH"/>
    <property type="match status" value="1"/>
</dbReference>
<evidence type="ECO:0000313" key="13">
    <source>
        <dbReference type="Proteomes" id="UP000196581"/>
    </source>
</evidence>
<evidence type="ECO:0000256" key="3">
    <source>
        <dbReference type="ARBA" id="ARBA00007667"/>
    </source>
</evidence>
<dbReference type="PIRSF" id="PIRSF000414">
    <property type="entry name" value="AICARFT_IMPCHas"/>
    <property type="match status" value="1"/>
</dbReference>
<dbReference type="PANTHER" id="PTHR11692">
    <property type="entry name" value="BIFUNCTIONAL PURINE BIOSYNTHESIS PROTEIN PURH"/>
    <property type="match status" value="1"/>
</dbReference>
<dbReference type="EC" id="2.1.2.3" evidence="10"/>
<dbReference type="SMART" id="SM00798">
    <property type="entry name" value="AICARFT_IMPCHas"/>
    <property type="match status" value="1"/>
</dbReference>
<dbReference type="PANTHER" id="PTHR11692:SF0">
    <property type="entry name" value="BIFUNCTIONAL PURINE BIOSYNTHESIS PROTEIN ATIC"/>
    <property type="match status" value="1"/>
</dbReference>
<feature type="domain" description="MGS-like" evidence="11">
    <location>
        <begin position="1"/>
        <end position="149"/>
    </location>
</feature>
<dbReference type="InterPro" id="IPR024051">
    <property type="entry name" value="AICAR_Tfase_dup_dom_sf"/>
</dbReference>
<comment type="catalytic activity">
    <reaction evidence="8 10">
        <text>(6R)-10-formyltetrahydrofolate + 5-amino-1-(5-phospho-beta-D-ribosyl)imidazole-4-carboxamide = 5-formamido-1-(5-phospho-D-ribosyl)imidazole-4-carboxamide + (6S)-5,6,7,8-tetrahydrofolate</text>
        <dbReference type="Rhea" id="RHEA:22192"/>
        <dbReference type="ChEBI" id="CHEBI:57453"/>
        <dbReference type="ChEBI" id="CHEBI:58467"/>
        <dbReference type="ChEBI" id="CHEBI:58475"/>
        <dbReference type="ChEBI" id="CHEBI:195366"/>
        <dbReference type="EC" id="2.1.2.3"/>
    </reaction>
</comment>
<dbReference type="SUPFAM" id="SSF52335">
    <property type="entry name" value="Methylglyoxal synthase-like"/>
    <property type="match status" value="1"/>
</dbReference>
<comment type="catalytic activity">
    <reaction evidence="9 10">
        <text>IMP + H2O = 5-formamido-1-(5-phospho-D-ribosyl)imidazole-4-carboxamide</text>
        <dbReference type="Rhea" id="RHEA:18445"/>
        <dbReference type="ChEBI" id="CHEBI:15377"/>
        <dbReference type="ChEBI" id="CHEBI:58053"/>
        <dbReference type="ChEBI" id="CHEBI:58467"/>
        <dbReference type="EC" id="3.5.4.10"/>
    </reaction>
</comment>
<dbReference type="Pfam" id="PF01808">
    <property type="entry name" value="AICARFT_IMPCHas"/>
    <property type="match status" value="1"/>
</dbReference>
<evidence type="ECO:0000256" key="7">
    <source>
        <dbReference type="ARBA" id="ARBA00023268"/>
    </source>
</evidence>
<accession>A0A1X6XPW9</accession>
<evidence type="ECO:0000256" key="2">
    <source>
        <dbReference type="ARBA" id="ARBA00004954"/>
    </source>
</evidence>
<evidence type="ECO:0000256" key="6">
    <source>
        <dbReference type="ARBA" id="ARBA00022801"/>
    </source>
</evidence>
<dbReference type="NCBIfam" id="TIGR00355">
    <property type="entry name" value="purH"/>
    <property type="match status" value="1"/>
</dbReference>
<proteinExistence type="inferred from homology"/>
<dbReference type="Gene3D" id="3.40.140.20">
    <property type="match status" value="2"/>
</dbReference>
<dbReference type="EMBL" id="FWFF01000022">
    <property type="protein sequence ID" value="SLN01262.1"/>
    <property type="molecule type" value="Genomic_DNA"/>
</dbReference>
<evidence type="ECO:0000313" key="12">
    <source>
        <dbReference type="EMBL" id="SLN01262.1"/>
    </source>
</evidence>
<dbReference type="InterPro" id="IPR036914">
    <property type="entry name" value="MGS-like_dom_sf"/>
</dbReference>
<dbReference type="InterPro" id="IPR016193">
    <property type="entry name" value="Cytidine_deaminase-like"/>
</dbReference>
<comment type="pathway">
    <text evidence="1 10">Purine metabolism; IMP biosynthesis via de novo pathway; IMP from 5-formamido-1-(5-phospho-D-ribosyl)imidazole-4-carboxamide: step 1/1.</text>
</comment>
<keyword evidence="5 10" id="KW-0658">Purine biosynthesis</keyword>
<dbReference type="RefSeq" id="WP_087009337.1">
    <property type="nucleotide sequence ID" value="NZ_FWFF01000022.1"/>
</dbReference>
<dbReference type="SUPFAM" id="SSF53927">
    <property type="entry name" value="Cytidine deaminase-like"/>
    <property type="match status" value="1"/>
</dbReference>
<comment type="pathway">
    <text evidence="2 10">Purine metabolism; IMP biosynthesis via de novo pathway; 5-formamido-1-(5-phospho-D-ribosyl)imidazole-4-carboxamide from 5-amino-1-(5-phospho-D-ribosyl)imidazole-4-carboxamide (10-formyl THF route): step 1/1.</text>
</comment>
<dbReference type="CDD" id="cd01421">
    <property type="entry name" value="IMPCH"/>
    <property type="match status" value="1"/>
</dbReference>
<dbReference type="Proteomes" id="UP000196581">
    <property type="component" value="Unassembled WGS sequence"/>
</dbReference>
<keyword evidence="13" id="KW-1185">Reference proteome</keyword>
<dbReference type="AlphaFoldDB" id="A0A1X6XPW9"/>
<dbReference type="GO" id="GO:0003937">
    <property type="term" value="F:IMP cyclohydrolase activity"/>
    <property type="evidence" value="ECO:0007669"/>
    <property type="project" value="UniProtKB-UniRule"/>
</dbReference>
<dbReference type="UniPathway" id="UPA00074">
    <property type="reaction ID" value="UER00133"/>
</dbReference>
<dbReference type="InterPro" id="IPR002695">
    <property type="entry name" value="PurH-like"/>
</dbReference>
<dbReference type="SMART" id="SM00851">
    <property type="entry name" value="MGS"/>
    <property type="match status" value="1"/>
</dbReference>
<comment type="domain">
    <text evidence="10">The IMP cyclohydrolase activity resides in the N-terminal region.</text>
</comment>
<dbReference type="Gene3D" id="3.40.50.1380">
    <property type="entry name" value="Methylglyoxal synthase-like domain"/>
    <property type="match status" value="1"/>
</dbReference>
<keyword evidence="7 10" id="KW-0511">Multifunctional enzyme</keyword>
<dbReference type="EC" id="3.5.4.10" evidence="10"/>
<evidence type="ECO:0000256" key="10">
    <source>
        <dbReference type="HAMAP-Rule" id="MF_00139"/>
    </source>
</evidence>
<dbReference type="GO" id="GO:0006189">
    <property type="term" value="P:'de novo' IMP biosynthetic process"/>
    <property type="evidence" value="ECO:0007669"/>
    <property type="project" value="UniProtKB-UniRule"/>
</dbReference>
<dbReference type="NCBIfam" id="NF002049">
    <property type="entry name" value="PRK00881.1"/>
    <property type="match status" value="1"/>
</dbReference>
<evidence type="ECO:0000256" key="8">
    <source>
        <dbReference type="ARBA" id="ARBA00050488"/>
    </source>
</evidence>
<evidence type="ECO:0000256" key="4">
    <source>
        <dbReference type="ARBA" id="ARBA00022679"/>
    </source>
</evidence>
<dbReference type="GO" id="GO:0004643">
    <property type="term" value="F:phosphoribosylaminoimidazolecarboxamide formyltransferase activity"/>
    <property type="evidence" value="ECO:0007669"/>
    <property type="project" value="UniProtKB-UniRule"/>
</dbReference>
<evidence type="ECO:0000256" key="5">
    <source>
        <dbReference type="ARBA" id="ARBA00022755"/>
    </source>
</evidence>
<reference evidence="13" key="1">
    <citation type="submission" date="2017-02" db="EMBL/GenBank/DDBJ databases">
        <authorList>
            <person name="Dridi B."/>
        </authorList>
    </citation>
    <scope>NUCLEOTIDE SEQUENCE [LARGE SCALE GENOMIC DNA]</scope>
    <source>
        <strain evidence="13">B Co 03.10</strain>
    </source>
</reference>
<sequence>MQTARPIRRALISVYDKTGLEGLAQGLHAAGVTLVSTGSTAGRIAQAGVPVTPVEELTGFPETLEGRVKTLHPRVHAGILADTRKPEHLEQIAELGIEAFDLVVVNLYPFTETVASGAPFDDCVEQIDIGGPSMVRASAKNHPSVAVVTDPSVYSEVVDAAAGEGFSRTRRTQLAADAFAHTAAYDVAVASWMAGQVVEEEAGLPSFVGSAVHKTADLRYGENPHQRAAVYAVPGAGGAAGAVQLGGKEMSFNNYQDIDAAIRAAYDFTDPAVAIIKHANPCGLAVGDDIADAHRRAHATDPVSAYGGVIAANREVTLAMAESVKPIFTEVLAAPSFAADALELLRTKKNLRLLELGEHTEQRIETKQIGGGLLVQERDLLQADGDQPTGWTLAAGEAADEATMRDLVFAWRACRSVKSNAILLARDGAAVGVGMGQVNRVDSARLAVERAGEERAAGSVCASDAFFPFADGPQALFDAGVKAIVQPGGSIRDEEVVAAAQAAGVTMYFTGSRHFLH</sequence>
<keyword evidence="4 10" id="KW-0808">Transferase</keyword>
<dbReference type="GO" id="GO:0005829">
    <property type="term" value="C:cytosol"/>
    <property type="evidence" value="ECO:0007669"/>
    <property type="project" value="TreeGrafter"/>
</dbReference>
<dbReference type="Pfam" id="PF02142">
    <property type="entry name" value="MGS"/>
    <property type="match status" value="1"/>
</dbReference>
<dbReference type="FunFam" id="3.40.50.1380:FF:000001">
    <property type="entry name" value="Bifunctional purine biosynthesis protein PurH"/>
    <property type="match status" value="1"/>
</dbReference>
<evidence type="ECO:0000256" key="9">
    <source>
        <dbReference type="ARBA" id="ARBA00050687"/>
    </source>
</evidence>
<keyword evidence="6 10" id="KW-0378">Hydrolase</keyword>
<comment type="similarity">
    <text evidence="3 10">Belongs to the PurH family.</text>
</comment>
<organism evidence="12 13">
    <name type="scientific">Brevibacterium yomogidense</name>
    <dbReference type="NCBI Taxonomy" id="946573"/>
    <lineage>
        <taxon>Bacteria</taxon>
        <taxon>Bacillati</taxon>
        <taxon>Actinomycetota</taxon>
        <taxon>Actinomycetes</taxon>
        <taxon>Micrococcales</taxon>
        <taxon>Brevibacteriaceae</taxon>
        <taxon>Brevibacterium</taxon>
    </lineage>
</organism>
<dbReference type="InterPro" id="IPR011607">
    <property type="entry name" value="MGS-like_dom"/>
</dbReference>
<protein>
    <recommendedName>
        <fullName evidence="10">Bifunctional purine biosynthesis protein PurH</fullName>
    </recommendedName>
    <domain>
        <recommendedName>
            <fullName evidence="10">Phosphoribosylaminoimidazolecarboxamide formyltransferase</fullName>
            <ecNumber evidence="10">2.1.2.3</ecNumber>
        </recommendedName>
        <alternativeName>
            <fullName evidence="10">AICAR transformylase</fullName>
        </alternativeName>
    </domain>
    <domain>
        <recommendedName>
            <fullName evidence="10">IMP cyclohydrolase</fullName>
            <ecNumber evidence="10">3.5.4.10</ecNumber>
        </recommendedName>
        <alternativeName>
            <fullName evidence="10">ATIC</fullName>
        </alternativeName>
        <alternativeName>
            <fullName evidence="10">IMP synthase</fullName>
        </alternativeName>
        <alternativeName>
            <fullName evidence="10">Inosinicase</fullName>
        </alternativeName>
    </domain>
</protein>
<gene>
    <name evidence="10" type="primary">purH</name>
    <name evidence="12" type="ORF">FM105_14285</name>
</gene>
<evidence type="ECO:0000259" key="11">
    <source>
        <dbReference type="PROSITE" id="PS51855"/>
    </source>
</evidence>
<evidence type="ECO:0000256" key="1">
    <source>
        <dbReference type="ARBA" id="ARBA00004844"/>
    </source>
</evidence>
<name>A0A1X6XPW9_9MICO</name>